<dbReference type="Pfam" id="PF02481">
    <property type="entry name" value="DNA_processg_A"/>
    <property type="match status" value="1"/>
</dbReference>
<feature type="region of interest" description="Disordered" evidence="2">
    <location>
        <begin position="1"/>
        <end position="22"/>
    </location>
</feature>
<evidence type="ECO:0000256" key="1">
    <source>
        <dbReference type="ARBA" id="ARBA00006525"/>
    </source>
</evidence>
<comment type="caution">
    <text evidence="4">The sequence shown here is derived from an EMBL/GenBank/DDBJ whole genome shotgun (WGS) entry which is preliminary data.</text>
</comment>
<protein>
    <submittedName>
        <fullName evidence="4">DNA-protecting protein DprA</fullName>
    </submittedName>
</protein>
<sequence length="405" mass="43763">MNRCRRPDPPQGGRRGGPVTNLPTDARRALMLLSELVEPGDAELDDLLADTDPIEAVKKIWEGDVPDRLRRLTSASVSCTPDPADRAEQIAAATEACGARVLAPGDPDWPEQLRDLHLVCDADEPHVRPPRCLWVRGRRDLAELCGRSVAIVGSRAASEYGQHLADDLAADLTSAGWTIVSGGALGIDRAAHLGSLARGGATVAVLACGVELPYPKANHSMFNLIAEQGMLLSEWPPGSSAMKHRFLTRNRVIAALTAGTVVVEAADRSGARNTARYAAELGRVLMFTPGPVTSSQSVGVHRLAREPWEARLVTNAEEVVEDLTGIGGPLATPPPPQRRPLDRLTEIEARLVESLPRGYVVETARLAAAAGLPTETAAETLERLQRMRWVDRIDNRWRLARPSRP</sequence>
<dbReference type="GO" id="GO:0009294">
    <property type="term" value="P:DNA-mediated transformation"/>
    <property type="evidence" value="ECO:0007669"/>
    <property type="project" value="InterPro"/>
</dbReference>
<proteinExistence type="inferred from homology"/>
<reference evidence="4 5" key="1">
    <citation type="submission" date="2018-12" db="EMBL/GenBank/DDBJ databases">
        <title>Glycomyces sp. YIM 121974 draft genome.</title>
        <authorList>
            <person name="Li Q."/>
        </authorList>
    </citation>
    <scope>NUCLEOTIDE SEQUENCE [LARGE SCALE GENOMIC DNA]</scope>
    <source>
        <strain evidence="4 5">YIM 121974</strain>
    </source>
</reference>
<dbReference type="AlphaFoldDB" id="A0A426V5E0"/>
<organism evidence="4 5">
    <name type="scientific">Glycomyces terrestris</name>
    <dbReference type="NCBI Taxonomy" id="2493553"/>
    <lineage>
        <taxon>Bacteria</taxon>
        <taxon>Bacillati</taxon>
        <taxon>Actinomycetota</taxon>
        <taxon>Actinomycetes</taxon>
        <taxon>Glycomycetales</taxon>
        <taxon>Glycomycetaceae</taxon>
        <taxon>Glycomyces</taxon>
    </lineage>
</organism>
<comment type="similarity">
    <text evidence="1">Belongs to the DprA/Smf family.</text>
</comment>
<dbReference type="PANTHER" id="PTHR43022:SF1">
    <property type="entry name" value="PROTEIN SMF"/>
    <property type="match status" value="1"/>
</dbReference>
<dbReference type="EMBL" id="RSEB01000001">
    <property type="protein sequence ID" value="RRS02086.1"/>
    <property type="molecule type" value="Genomic_DNA"/>
</dbReference>
<keyword evidence="5" id="KW-1185">Reference proteome</keyword>
<dbReference type="NCBIfam" id="TIGR00732">
    <property type="entry name" value="dprA"/>
    <property type="match status" value="1"/>
</dbReference>
<feature type="domain" description="Smf/DprA SLOG" evidence="3">
    <location>
        <begin position="101"/>
        <end position="323"/>
    </location>
</feature>
<dbReference type="PANTHER" id="PTHR43022">
    <property type="entry name" value="PROTEIN SMF"/>
    <property type="match status" value="1"/>
</dbReference>
<dbReference type="Proteomes" id="UP000277256">
    <property type="component" value="Unassembled WGS sequence"/>
</dbReference>
<dbReference type="InterPro" id="IPR057666">
    <property type="entry name" value="DrpA_SLOG"/>
</dbReference>
<evidence type="ECO:0000256" key="2">
    <source>
        <dbReference type="SAM" id="MobiDB-lite"/>
    </source>
</evidence>
<accession>A0A426V5E0</accession>
<dbReference type="SUPFAM" id="SSF102405">
    <property type="entry name" value="MCP/YpsA-like"/>
    <property type="match status" value="1"/>
</dbReference>
<evidence type="ECO:0000313" key="4">
    <source>
        <dbReference type="EMBL" id="RRS02086.1"/>
    </source>
</evidence>
<dbReference type="InterPro" id="IPR003488">
    <property type="entry name" value="DprA"/>
</dbReference>
<evidence type="ECO:0000259" key="3">
    <source>
        <dbReference type="Pfam" id="PF02481"/>
    </source>
</evidence>
<evidence type="ECO:0000313" key="5">
    <source>
        <dbReference type="Proteomes" id="UP000277256"/>
    </source>
</evidence>
<gene>
    <name evidence="4" type="primary">dprA</name>
    <name evidence="4" type="ORF">EIW28_04955</name>
</gene>
<name>A0A426V5E0_9ACTN</name>
<dbReference type="Gene3D" id="3.40.50.450">
    <property type="match status" value="1"/>
</dbReference>